<dbReference type="InterPro" id="IPR005840">
    <property type="entry name" value="Ribosomal_uS12_MeSTrfase_RimO"/>
</dbReference>
<dbReference type="Gene3D" id="3.80.30.20">
    <property type="entry name" value="tm_1862 like domain"/>
    <property type="match status" value="1"/>
</dbReference>
<dbReference type="PANTHER" id="PTHR43837:SF1">
    <property type="entry name" value="RIBOSOMAL PROTEIN US12 METHYLTHIOTRANSFERASE RIMO"/>
    <property type="match status" value="1"/>
</dbReference>
<accession>A0AA45HJ43</accession>
<feature type="domain" description="Radical SAM core" evidence="10">
    <location>
        <begin position="136"/>
        <end position="365"/>
    </location>
</feature>
<gene>
    <name evidence="8" type="primary">rimO</name>
    <name evidence="11" type="ORF">C7380_10525</name>
</gene>
<dbReference type="GO" id="GO:0035599">
    <property type="term" value="F:aspartic acid methylthiotransferase activity"/>
    <property type="evidence" value="ECO:0007669"/>
    <property type="project" value="TreeGrafter"/>
</dbReference>
<keyword evidence="3 8" id="KW-0808">Transferase</keyword>
<dbReference type="PROSITE" id="PS51449">
    <property type="entry name" value="MTTASE_N"/>
    <property type="match status" value="1"/>
</dbReference>
<organism evidence="11 12">
    <name type="scientific">Oceanotoga teriensis</name>
    <dbReference type="NCBI Taxonomy" id="515440"/>
    <lineage>
        <taxon>Bacteria</taxon>
        <taxon>Thermotogati</taxon>
        <taxon>Thermotogota</taxon>
        <taxon>Thermotogae</taxon>
        <taxon>Petrotogales</taxon>
        <taxon>Petrotogaceae</taxon>
        <taxon>Oceanotoga</taxon>
    </lineage>
</organism>
<dbReference type="GO" id="GO:0051539">
    <property type="term" value="F:4 iron, 4 sulfur cluster binding"/>
    <property type="evidence" value="ECO:0007669"/>
    <property type="project" value="UniProtKB-UniRule"/>
</dbReference>
<evidence type="ECO:0000256" key="4">
    <source>
        <dbReference type="ARBA" id="ARBA00022691"/>
    </source>
</evidence>
<protein>
    <recommendedName>
        <fullName evidence="8">Ribosomal protein uS12 methylthiotransferase RimO</fullName>
        <shortName evidence="8">uS12 MTTase</shortName>
        <shortName evidence="8">uS12 methylthiotransferase</shortName>
        <ecNumber evidence="8">2.8.4.4</ecNumber>
    </recommendedName>
    <alternativeName>
        <fullName evidence="8">Ribosomal protein uS12 (aspartate-C(3))-methylthiotransferase</fullName>
    </alternativeName>
    <alternativeName>
        <fullName evidence="8">Ribosome maturation factor RimO</fullName>
    </alternativeName>
</protein>
<dbReference type="SFLD" id="SFLDF00274">
    <property type="entry name" value="ribosomal_protein_S12_methylth"/>
    <property type="match status" value="1"/>
</dbReference>
<dbReference type="CDD" id="cd01335">
    <property type="entry name" value="Radical_SAM"/>
    <property type="match status" value="1"/>
</dbReference>
<dbReference type="Pfam" id="PF18693">
    <property type="entry name" value="TRAM_2"/>
    <property type="match status" value="1"/>
</dbReference>
<dbReference type="HAMAP" id="MF_01865">
    <property type="entry name" value="MTTase_RimO"/>
    <property type="match status" value="1"/>
</dbReference>
<evidence type="ECO:0000259" key="10">
    <source>
        <dbReference type="PROSITE" id="PS51918"/>
    </source>
</evidence>
<dbReference type="Proteomes" id="UP000245921">
    <property type="component" value="Unassembled WGS sequence"/>
</dbReference>
<dbReference type="InterPro" id="IPR038135">
    <property type="entry name" value="Methylthiotransferase_N_sf"/>
</dbReference>
<proteinExistence type="inferred from homology"/>
<dbReference type="Pfam" id="PF04055">
    <property type="entry name" value="Radical_SAM"/>
    <property type="match status" value="1"/>
</dbReference>
<dbReference type="RefSeq" id="WP_109604315.1">
    <property type="nucleotide sequence ID" value="NZ_QGGI01000005.1"/>
</dbReference>
<evidence type="ECO:0000256" key="6">
    <source>
        <dbReference type="ARBA" id="ARBA00023004"/>
    </source>
</evidence>
<feature type="binding site" evidence="8">
    <location>
        <position position="11"/>
    </location>
    <ligand>
        <name>[4Fe-4S] cluster</name>
        <dbReference type="ChEBI" id="CHEBI:49883"/>
        <label>1</label>
    </ligand>
</feature>
<feature type="binding site" evidence="8">
    <location>
        <position position="150"/>
    </location>
    <ligand>
        <name>[4Fe-4S] cluster</name>
        <dbReference type="ChEBI" id="CHEBI:49883"/>
        <label>2</label>
        <note>4Fe-4S-S-AdoMet</note>
    </ligand>
</feature>
<dbReference type="GO" id="GO:0005829">
    <property type="term" value="C:cytosol"/>
    <property type="evidence" value="ECO:0007669"/>
    <property type="project" value="TreeGrafter"/>
</dbReference>
<keyword evidence="11" id="KW-0689">Ribosomal protein</keyword>
<evidence type="ECO:0000256" key="2">
    <source>
        <dbReference type="ARBA" id="ARBA00022490"/>
    </source>
</evidence>
<dbReference type="SFLD" id="SFLDS00029">
    <property type="entry name" value="Radical_SAM"/>
    <property type="match status" value="1"/>
</dbReference>
<comment type="function">
    <text evidence="8">Catalyzes the methylthiolation of an aspartic acid residue of ribosomal protein uS12.</text>
</comment>
<dbReference type="SFLD" id="SFLDG01082">
    <property type="entry name" value="B12-binding_domain_containing"/>
    <property type="match status" value="1"/>
</dbReference>
<keyword evidence="7 8" id="KW-0411">Iron-sulfur</keyword>
<feature type="binding site" evidence="8">
    <location>
        <position position="47"/>
    </location>
    <ligand>
        <name>[4Fe-4S] cluster</name>
        <dbReference type="ChEBI" id="CHEBI:49883"/>
        <label>1</label>
    </ligand>
</feature>
<evidence type="ECO:0000313" key="11">
    <source>
        <dbReference type="EMBL" id="PWJ95398.1"/>
    </source>
</evidence>
<comment type="caution">
    <text evidence="11">The sequence shown here is derived from an EMBL/GenBank/DDBJ whole genome shotgun (WGS) entry which is preliminary data.</text>
</comment>
<comment type="subcellular location">
    <subcellularLocation>
        <location evidence="8">Cytoplasm</location>
    </subcellularLocation>
</comment>
<evidence type="ECO:0000256" key="7">
    <source>
        <dbReference type="ARBA" id="ARBA00023014"/>
    </source>
</evidence>
<comment type="cofactor">
    <cofactor evidence="8">
        <name>[4Fe-4S] cluster</name>
        <dbReference type="ChEBI" id="CHEBI:49883"/>
    </cofactor>
    <text evidence="8">Binds 2 [4Fe-4S] clusters. One cluster is coordinated with 3 cysteines and an exchangeable S-adenosyl-L-methionine.</text>
</comment>
<evidence type="ECO:0000313" key="12">
    <source>
        <dbReference type="Proteomes" id="UP000245921"/>
    </source>
</evidence>
<keyword evidence="11" id="KW-0687">Ribonucleoprotein</keyword>
<evidence type="ECO:0000256" key="8">
    <source>
        <dbReference type="HAMAP-Rule" id="MF_01865"/>
    </source>
</evidence>
<dbReference type="PANTHER" id="PTHR43837">
    <property type="entry name" value="RIBOSOMAL PROTEIN S12 METHYLTHIOTRANSFERASE RIMO"/>
    <property type="match status" value="1"/>
</dbReference>
<feature type="binding site" evidence="8">
    <location>
        <position position="154"/>
    </location>
    <ligand>
        <name>[4Fe-4S] cluster</name>
        <dbReference type="ChEBI" id="CHEBI:49883"/>
        <label>2</label>
        <note>4Fe-4S-S-AdoMet</note>
    </ligand>
</feature>
<dbReference type="InterPro" id="IPR012340">
    <property type="entry name" value="NA-bd_OB-fold"/>
</dbReference>
<dbReference type="Gene3D" id="3.40.50.12160">
    <property type="entry name" value="Methylthiotransferase, N-terminal domain"/>
    <property type="match status" value="1"/>
</dbReference>
<name>A0AA45HJ43_9BACT</name>
<dbReference type="SFLD" id="SFLDG01061">
    <property type="entry name" value="methylthiotransferase"/>
    <property type="match status" value="1"/>
</dbReference>
<evidence type="ECO:0000256" key="1">
    <source>
        <dbReference type="ARBA" id="ARBA00022485"/>
    </source>
</evidence>
<evidence type="ECO:0000256" key="3">
    <source>
        <dbReference type="ARBA" id="ARBA00022679"/>
    </source>
</evidence>
<dbReference type="Pfam" id="PF00919">
    <property type="entry name" value="UPF0004"/>
    <property type="match status" value="1"/>
</dbReference>
<dbReference type="NCBIfam" id="TIGR01125">
    <property type="entry name" value="30S ribosomal protein S12 methylthiotransferase RimO"/>
    <property type="match status" value="1"/>
</dbReference>
<dbReference type="PROSITE" id="PS01278">
    <property type="entry name" value="MTTASE_RADICAL"/>
    <property type="match status" value="1"/>
</dbReference>
<dbReference type="InterPro" id="IPR023404">
    <property type="entry name" value="rSAM_horseshoe"/>
</dbReference>
<dbReference type="NCBIfam" id="TIGR00089">
    <property type="entry name" value="MiaB/RimO family radical SAM methylthiotransferase"/>
    <property type="match status" value="1"/>
</dbReference>
<dbReference type="SMART" id="SM00729">
    <property type="entry name" value="Elp3"/>
    <property type="match status" value="1"/>
</dbReference>
<feature type="binding site" evidence="8">
    <location>
        <position position="157"/>
    </location>
    <ligand>
        <name>[4Fe-4S] cluster</name>
        <dbReference type="ChEBI" id="CHEBI:49883"/>
        <label>2</label>
        <note>4Fe-4S-S-AdoMet</note>
    </ligand>
</feature>
<dbReference type="InterPro" id="IPR006638">
    <property type="entry name" value="Elp3/MiaA/NifB-like_rSAM"/>
</dbReference>
<dbReference type="GO" id="GO:0046872">
    <property type="term" value="F:metal ion binding"/>
    <property type="evidence" value="ECO:0007669"/>
    <property type="project" value="UniProtKB-KW"/>
</dbReference>
<dbReference type="PROSITE" id="PS51918">
    <property type="entry name" value="RADICAL_SAM"/>
    <property type="match status" value="1"/>
</dbReference>
<comment type="catalytic activity">
    <reaction evidence="8">
        <text>L-aspartate(89)-[ribosomal protein uS12]-hydrogen + (sulfur carrier)-SH + AH2 + 2 S-adenosyl-L-methionine = 3-methylsulfanyl-L-aspartate(89)-[ribosomal protein uS12]-hydrogen + (sulfur carrier)-H + 5'-deoxyadenosine + L-methionine + A + S-adenosyl-L-homocysteine + 2 H(+)</text>
        <dbReference type="Rhea" id="RHEA:37087"/>
        <dbReference type="Rhea" id="RHEA-COMP:10460"/>
        <dbReference type="Rhea" id="RHEA-COMP:10461"/>
        <dbReference type="Rhea" id="RHEA-COMP:14737"/>
        <dbReference type="Rhea" id="RHEA-COMP:14739"/>
        <dbReference type="ChEBI" id="CHEBI:13193"/>
        <dbReference type="ChEBI" id="CHEBI:15378"/>
        <dbReference type="ChEBI" id="CHEBI:17319"/>
        <dbReference type="ChEBI" id="CHEBI:17499"/>
        <dbReference type="ChEBI" id="CHEBI:29917"/>
        <dbReference type="ChEBI" id="CHEBI:29961"/>
        <dbReference type="ChEBI" id="CHEBI:57844"/>
        <dbReference type="ChEBI" id="CHEBI:57856"/>
        <dbReference type="ChEBI" id="CHEBI:59789"/>
        <dbReference type="ChEBI" id="CHEBI:64428"/>
        <dbReference type="ChEBI" id="CHEBI:73599"/>
        <dbReference type="EC" id="2.8.4.4"/>
    </reaction>
</comment>
<keyword evidence="12" id="KW-1185">Reference proteome</keyword>
<dbReference type="SUPFAM" id="SSF102114">
    <property type="entry name" value="Radical SAM enzymes"/>
    <property type="match status" value="1"/>
</dbReference>
<dbReference type="GO" id="GO:0005840">
    <property type="term" value="C:ribosome"/>
    <property type="evidence" value="ECO:0007669"/>
    <property type="project" value="UniProtKB-KW"/>
</dbReference>
<dbReference type="GO" id="GO:0103039">
    <property type="term" value="F:protein methylthiotransferase activity"/>
    <property type="evidence" value="ECO:0007669"/>
    <property type="project" value="UniProtKB-EC"/>
</dbReference>
<dbReference type="InterPro" id="IPR020612">
    <property type="entry name" value="Methylthiotransferase_CS"/>
</dbReference>
<evidence type="ECO:0000259" key="9">
    <source>
        <dbReference type="PROSITE" id="PS51449"/>
    </source>
</evidence>
<dbReference type="Gene3D" id="2.40.50.140">
    <property type="entry name" value="Nucleic acid-binding proteins"/>
    <property type="match status" value="1"/>
</dbReference>
<feature type="domain" description="MTTase N-terminal" evidence="9">
    <location>
        <begin position="2"/>
        <end position="118"/>
    </location>
</feature>
<keyword evidence="1 8" id="KW-0004">4Fe-4S</keyword>
<keyword evidence="5 8" id="KW-0479">Metal-binding</keyword>
<dbReference type="InterPro" id="IPR007197">
    <property type="entry name" value="rSAM"/>
</dbReference>
<dbReference type="AlphaFoldDB" id="A0AA45HJ43"/>
<feature type="binding site" evidence="8">
    <location>
        <position position="81"/>
    </location>
    <ligand>
        <name>[4Fe-4S] cluster</name>
        <dbReference type="ChEBI" id="CHEBI:49883"/>
        <label>1</label>
    </ligand>
</feature>
<evidence type="ECO:0000256" key="5">
    <source>
        <dbReference type="ARBA" id="ARBA00022723"/>
    </source>
</evidence>
<dbReference type="EC" id="2.8.4.4" evidence="8"/>
<dbReference type="EMBL" id="QGGI01000005">
    <property type="protein sequence ID" value="PWJ95398.1"/>
    <property type="molecule type" value="Genomic_DNA"/>
</dbReference>
<dbReference type="InterPro" id="IPR013848">
    <property type="entry name" value="Methylthiotransferase_N"/>
</dbReference>
<dbReference type="InterPro" id="IPR005839">
    <property type="entry name" value="Methylthiotransferase"/>
</dbReference>
<dbReference type="InterPro" id="IPR002792">
    <property type="entry name" value="TRAM_dom"/>
</dbReference>
<keyword evidence="6 8" id="KW-0408">Iron</keyword>
<comment type="similarity">
    <text evidence="8">Belongs to the methylthiotransferase family. RimO subfamily.</text>
</comment>
<keyword evidence="4 8" id="KW-0949">S-adenosyl-L-methionine</keyword>
<dbReference type="InterPro" id="IPR058240">
    <property type="entry name" value="rSAM_sf"/>
</dbReference>
<sequence length="433" mass="50398">MEKFHIVRLGCPKNDADMDILRGILENKGYKYEENAENSDMIIIDTCGFIENSKKESIDTIFEYNSLKENNPALKIIPIGCMIERYYDEFREELNEADGLFGVITPQMIVDKIENNEFFYKHPFPIDTYKCEYRYIPETPYAYVKISDGCSRKCAFCSIPYFKGDPKSREIEDIKKEVEFLIKNGKKEIILVSQDNTLYGADLYGKQSLPKLLNELNKIDGDFWIRVMYLHPDFINDEIIDAIHNNDKILNYFDIPMQTGSNKMLKAMGRIKMRENLLEIVKKVRKVPSILRTSIIVGFPGETDEDFKELLDFVDKVEFDKLGAFIYSPEEGTPSYNFKNKVDEETKAERLDELMSLQKDISNINLKKFENQIIKCILEEENDGVYIARSWMDAPEIDGNVFFKSKKDLLKGSLIKIKINETFDYDMEGELVD</sequence>
<dbReference type="GO" id="GO:0006400">
    <property type="term" value="P:tRNA modification"/>
    <property type="evidence" value="ECO:0007669"/>
    <property type="project" value="InterPro"/>
</dbReference>
<reference evidence="11 12" key="1">
    <citation type="submission" date="2018-05" db="EMBL/GenBank/DDBJ databases">
        <title>Genomic Encyclopedia of Type Strains, Phase IV (KMG-IV): sequencing the most valuable type-strain genomes for metagenomic binning, comparative biology and taxonomic classification.</title>
        <authorList>
            <person name="Goeker M."/>
        </authorList>
    </citation>
    <scope>NUCLEOTIDE SEQUENCE [LARGE SCALE GENOMIC DNA]</scope>
    <source>
        <strain evidence="11 12">DSM 24906</strain>
    </source>
</reference>
<dbReference type="FunFam" id="3.80.30.20:FF:000001">
    <property type="entry name" value="tRNA-2-methylthio-N(6)-dimethylallyladenosine synthase 2"/>
    <property type="match status" value="1"/>
</dbReference>
<keyword evidence="2 8" id="KW-0963">Cytoplasm</keyword>